<keyword evidence="1 2" id="KW-0238">DNA-binding</keyword>
<dbReference type="InterPro" id="IPR041483">
    <property type="entry name" value="TetR_C_34"/>
</dbReference>
<dbReference type="AlphaFoldDB" id="A0A8J6Y799"/>
<sequence length="220" mass="25052">MGRLIDPKKRERAKQQRVERKAKILEVARSIFSRLPFVEVTLDSIGQRANVDRGVASMYFRSKEELFLRVLREELADWYSALEAELDCTDDPLSQLDLAELLATSLAGRPELTRFLSLEAVVFEQNLDAMEVFHLQRWRRDRMESIGAILEKRVDGLGEGDAMRLLHRVQLLTAALRPAADPKGAASYEVGDPDFEIFAIDFETELKRFVVAMLKEGVKG</sequence>
<evidence type="ECO:0000259" key="3">
    <source>
        <dbReference type="PROSITE" id="PS50977"/>
    </source>
</evidence>
<gene>
    <name evidence="4" type="ORF">IFJ97_06140</name>
</gene>
<dbReference type="InterPro" id="IPR050109">
    <property type="entry name" value="HTH-type_TetR-like_transc_reg"/>
</dbReference>
<protein>
    <submittedName>
        <fullName evidence="4">TetR family transcriptional regulator</fullName>
    </submittedName>
</protein>
<evidence type="ECO:0000313" key="4">
    <source>
        <dbReference type="EMBL" id="MBD3870924.1"/>
    </source>
</evidence>
<dbReference type="EMBL" id="JACXWA010000105">
    <property type="protein sequence ID" value="MBD3870924.1"/>
    <property type="molecule type" value="Genomic_DNA"/>
</dbReference>
<evidence type="ECO:0000256" key="2">
    <source>
        <dbReference type="PROSITE-ProRule" id="PRU00335"/>
    </source>
</evidence>
<organism evidence="4 5">
    <name type="scientific">Candidatus Sulfomarinibacter kjeldsenii</name>
    <dbReference type="NCBI Taxonomy" id="2885994"/>
    <lineage>
        <taxon>Bacteria</taxon>
        <taxon>Pseudomonadati</taxon>
        <taxon>Acidobacteriota</taxon>
        <taxon>Thermoanaerobaculia</taxon>
        <taxon>Thermoanaerobaculales</taxon>
        <taxon>Candidatus Sulfomarinibacteraceae</taxon>
        <taxon>Candidatus Sulfomarinibacter</taxon>
    </lineage>
</organism>
<feature type="domain" description="HTH tetR-type" evidence="3">
    <location>
        <begin position="18"/>
        <end position="78"/>
    </location>
</feature>
<proteinExistence type="predicted"/>
<name>A0A8J6Y799_9BACT</name>
<dbReference type="Pfam" id="PF17929">
    <property type="entry name" value="TetR_C_34"/>
    <property type="match status" value="1"/>
</dbReference>
<feature type="DNA-binding region" description="H-T-H motif" evidence="2">
    <location>
        <begin position="41"/>
        <end position="60"/>
    </location>
</feature>
<evidence type="ECO:0000256" key="1">
    <source>
        <dbReference type="ARBA" id="ARBA00023125"/>
    </source>
</evidence>
<evidence type="ECO:0000313" key="5">
    <source>
        <dbReference type="Proteomes" id="UP000598633"/>
    </source>
</evidence>
<dbReference type="PANTHER" id="PTHR30328">
    <property type="entry name" value="TRANSCRIPTIONAL REPRESSOR"/>
    <property type="match status" value="1"/>
</dbReference>
<reference evidence="4 5" key="1">
    <citation type="submission" date="2020-08" db="EMBL/GenBank/DDBJ databases">
        <title>Acidobacteriota in marine sediments use diverse sulfur dissimilation pathways.</title>
        <authorList>
            <person name="Wasmund K."/>
        </authorList>
    </citation>
    <scope>NUCLEOTIDE SEQUENCE [LARGE SCALE GENOMIC DNA]</scope>
    <source>
        <strain evidence="4">MAG AM3-A</strain>
    </source>
</reference>
<dbReference type="Pfam" id="PF00440">
    <property type="entry name" value="TetR_N"/>
    <property type="match status" value="1"/>
</dbReference>
<accession>A0A8J6Y799</accession>
<comment type="caution">
    <text evidence="4">The sequence shown here is derived from an EMBL/GenBank/DDBJ whole genome shotgun (WGS) entry which is preliminary data.</text>
</comment>
<dbReference type="InterPro" id="IPR009057">
    <property type="entry name" value="Homeodomain-like_sf"/>
</dbReference>
<dbReference type="GO" id="GO:0003677">
    <property type="term" value="F:DNA binding"/>
    <property type="evidence" value="ECO:0007669"/>
    <property type="project" value="UniProtKB-UniRule"/>
</dbReference>
<dbReference type="Gene3D" id="1.10.357.10">
    <property type="entry name" value="Tetracycline Repressor, domain 2"/>
    <property type="match status" value="1"/>
</dbReference>
<dbReference type="SUPFAM" id="SSF46689">
    <property type="entry name" value="Homeodomain-like"/>
    <property type="match status" value="1"/>
</dbReference>
<dbReference type="PANTHER" id="PTHR30328:SF54">
    <property type="entry name" value="HTH-TYPE TRANSCRIPTIONAL REPRESSOR SCO4008"/>
    <property type="match status" value="1"/>
</dbReference>
<dbReference type="Proteomes" id="UP000598633">
    <property type="component" value="Unassembled WGS sequence"/>
</dbReference>
<dbReference type="PROSITE" id="PS50977">
    <property type="entry name" value="HTH_TETR_2"/>
    <property type="match status" value="1"/>
</dbReference>
<dbReference type="InterPro" id="IPR001647">
    <property type="entry name" value="HTH_TetR"/>
</dbReference>